<organism evidence="1 2">
    <name type="scientific">Pseudonocardia tropica</name>
    <dbReference type="NCBI Taxonomy" id="681289"/>
    <lineage>
        <taxon>Bacteria</taxon>
        <taxon>Bacillati</taxon>
        <taxon>Actinomycetota</taxon>
        <taxon>Actinomycetes</taxon>
        <taxon>Pseudonocardiales</taxon>
        <taxon>Pseudonocardiaceae</taxon>
        <taxon>Pseudonocardia</taxon>
    </lineage>
</organism>
<dbReference type="RefSeq" id="WP_345644907.1">
    <property type="nucleotide sequence ID" value="NZ_BAABLY010000027.1"/>
</dbReference>
<sequence>MTAAYPIQPGWTDPDGPTAVLRRLYPLDRPSWLHDPWRWTDGMTWTYAVEPDHLDTTAVSDLAALINEGFAVRIEAVPTGGGLLVQLQQKGHP</sequence>
<proteinExistence type="predicted"/>
<dbReference type="EMBL" id="JBEDNP010000012">
    <property type="protein sequence ID" value="MEQ3541113.1"/>
    <property type="molecule type" value="Genomic_DNA"/>
</dbReference>
<gene>
    <name evidence="1" type="ORF">WHI96_20070</name>
</gene>
<dbReference type="Proteomes" id="UP001464923">
    <property type="component" value="Unassembled WGS sequence"/>
</dbReference>
<evidence type="ECO:0000313" key="2">
    <source>
        <dbReference type="Proteomes" id="UP001464923"/>
    </source>
</evidence>
<comment type="caution">
    <text evidence="1">The sequence shown here is derived from an EMBL/GenBank/DDBJ whole genome shotgun (WGS) entry which is preliminary data.</text>
</comment>
<evidence type="ECO:0008006" key="3">
    <source>
        <dbReference type="Google" id="ProtNLM"/>
    </source>
</evidence>
<reference evidence="1 2" key="1">
    <citation type="submission" date="2024-03" db="EMBL/GenBank/DDBJ databases">
        <title>Draft genome sequence of Pseudonocardia tropica JCM 19149.</title>
        <authorList>
            <person name="Butdee W."/>
            <person name="Duangmal K."/>
        </authorList>
    </citation>
    <scope>NUCLEOTIDE SEQUENCE [LARGE SCALE GENOMIC DNA]</scope>
    <source>
        <strain evidence="1 2">JCM 19149</strain>
    </source>
</reference>
<evidence type="ECO:0000313" key="1">
    <source>
        <dbReference type="EMBL" id="MEQ3541113.1"/>
    </source>
</evidence>
<accession>A0ABV1JYT4</accession>
<protein>
    <recommendedName>
        <fullName evidence="3">DUF2510 domain-containing protein</fullName>
    </recommendedName>
</protein>
<keyword evidence="2" id="KW-1185">Reference proteome</keyword>
<name>A0ABV1JYT4_9PSEU</name>